<dbReference type="PRINTS" id="PR01951">
    <property type="entry name" value="LANCEUKARYTE"/>
</dbReference>
<dbReference type="AlphaFoldDB" id="A0A6A3CX02"/>
<feature type="signal peptide" evidence="5">
    <location>
        <begin position="1"/>
        <end position="27"/>
    </location>
</feature>
<dbReference type="Gene3D" id="1.50.10.10">
    <property type="match status" value="1"/>
</dbReference>
<keyword evidence="5" id="KW-0732">Signal</keyword>
<protein>
    <submittedName>
        <fullName evidence="6">LanC-like protein GCR2</fullName>
    </submittedName>
</protein>
<evidence type="ECO:0000256" key="4">
    <source>
        <dbReference type="PIRSR" id="PIRSR607822-1"/>
    </source>
</evidence>
<feature type="binding site" evidence="4">
    <location>
        <position position="365"/>
    </location>
    <ligand>
        <name>Zn(2+)</name>
        <dbReference type="ChEBI" id="CHEBI:29105"/>
    </ligand>
</feature>
<dbReference type="InterPro" id="IPR020464">
    <property type="entry name" value="LanC-like_prot_euk"/>
</dbReference>
<dbReference type="Proteomes" id="UP000436088">
    <property type="component" value="Unassembled WGS sequence"/>
</dbReference>
<feature type="binding site" evidence="4">
    <location>
        <position position="366"/>
    </location>
    <ligand>
        <name>Zn(2+)</name>
        <dbReference type="ChEBI" id="CHEBI:29105"/>
    </ligand>
</feature>
<gene>
    <name evidence="6" type="ORF">F3Y22_tig00002655pilonHSYRG00025</name>
</gene>
<dbReference type="GO" id="GO:0031179">
    <property type="term" value="P:peptide modification"/>
    <property type="evidence" value="ECO:0007669"/>
    <property type="project" value="InterPro"/>
</dbReference>
<dbReference type="CDD" id="cd04794">
    <property type="entry name" value="euk_LANCL"/>
    <property type="match status" value="1"/>
</dbReference>
<comment type="caution">
    <text evidence="6">The sequence shown here is derived from an EMBL/GenBank/DDBJ whole genome shotgun (WGS) entry which is preliminary data.</text>
</comment>
<dbReference type="Pfam" id="PF05147">
    <property type="entry name" value="LANC_like"/>
    <property type="match status" value="1"/>
</dbReference>
<evidence type="ECO:0000256" key="3">
    <source>
        <dbReference type="ARBA" id="ARBA00022833"/>
    </source>
</evidence>
<feature type="chain" id="PRO_5025362305" evidence="5">
    <location>
        <begin position="28"/>
        <end position="447"/>
    </location>
</feature>
<evidence type="ECO:0000256" key="2">
    <source>
        <dbReference type="ARBA" id="ARBA00022723"/>
    </source>
</evidence>
<dbReference type="InterPro" id="IPR007822">
    <property type="entry name" value="LANC-like"/>
</dbReference>
<keyword evidence="3 4" id="KW-0862">Zinc</keyword>
<feature type="binding site" evidence="4">
    <location>
        <position position="320"/>
    </location>
    <ligand>
        <name>Zn(2+)</name>
        <dbReference type="ChEBI" id="CHEBI:29105"/>
    </ligand>
</feature>
<dbReference type="PRINTS" id="PR01950">
    <property type="entry name" value="LANCSUPER"/>
</dbReference>
<organism evidence="6 7">
    <name type="scientific">Hibiscus syriacus</name>
    <name type="common">Rose of Sharon</name>
    <dbReference type="NCBI Taxonomy" id="106335"/>
    <lineage>
        <taxon>Eukaryota</taxon>
        <taxon>Viridiplantae</taxon>
        <taxon>Streptophyta</taxon>
        <taxon>Embryophyta</taxon>
        <taxon>Tracheophyta</taxon>
        <taxon>Spermatophyta</taxon>
        <taxon>Magnoliopsida</taxon>
        <taxon>eudicotyledons</taxon>
        <taxon>Gunneridae</taxon>
        <taxon>Pentapetalae</taxon>
        <taxon>rosids</taxon>
        <taxon>malvids</taxon>
        <taxon>Malvales</taxon>
        <taxon>Malvaceae</taxon>
        <taxon>Malvoideae</taxon>
        <taxon>Hibiscus</taxon>
    </lineage>
</organism>
<evidence type="ECO:0000313" key="6">
    <source>
        <dbReference type="EMBL" id="KAE8731751.1"/>
    </source>
</evidence>
<dbReference type="GO" id="GO:0005886">
    <property type="term" value="C:plasma membrane"/>
    <property type="evidence" value="ECO:0007669"/>
    <property type="project" value="TreeGrafter"/>
</dbReference>
<dbReference type="PANTHER" id="PTHR12736:SF7">
    <property type="entry name" value="LANC-LIKE PROTEIN 3"/>
    <property type="match status" value="1"/>
</dbReference>
<evidence type="ECO:0000313" key="7">
    <source>
        <dbReference type="Proteomes" id="UP000436088"/>
    </source>
</evidence>
<accession>A0A6A3CX02</accession>
<dbReference type="SMART" id="SM01260">
    <property type="entry name" value="LANC_like"/>
    <property type="match status" value="1"/>
</dbReference>
<dbReference type="InterPro" id="IPR012341">
    <property type="entry name" value="6hp_glycosidase-like_sf"/>
</dbReference>
<evidence type="ECO:0000256" key="5">
    <source>
        <dbReference type="SAM" id="SignalP"/>
    </source>
</evidence>
<dbReference type="FunFam" id="1.50.10.10:FF:000035">
    <property type="entry name" value="LanC-like protein 2"/>
    <property type="match status" value="1"/>
</dbReference>
<keyword evidence="2 4" id="KW-0479">Metal-binding</keyword>
<dbReference type="EMBL" id="VEPZ02000187">
    <property type="protein sequence ID" value="KAE8731751.1"/>
    <property type="molecule type" value="Genomic_DNA"/>
</dbReference>
<dbReference type="SUPFAM" id="SSF158745">
    <property type="entry name" value="LanC-like"/>
    <property type="match status" value="1"/>
</dbReference>
<reference evidence="6" key="1">
    <citation type="submission" date="2019-09" db="EMBL/GenBank/DDBJ databases">
        <title>Draft genome information of white flower Hibiscus syriacus.</title>
        <authorList>
            <person name="Kim Y.-M."/>
        </authorList>
    </citation>
    <scope>NUCLEOTIDE SEQUENCE [LARGE SCALE GENOMIC DNA]</scope>
    <source>
        <strain evidence="6">YM2019G1</strain>
    </source>
</reference>
<dbReference type="GO" id="GO:0046872">
    <property type="term" value="F:metal ion binding"/>
    <property type="evidence" value="ECO:0007669"/>
    <property type="project" value="UniProtKB-KW"/>
</dbReference>
<name>A0A6A3CX02_HIBSY</name>
<comment type="similarity">
    <text evidence="1">Belongs to the LanC-like protein family.</text>
</comment>
<sequence>MTLVLGTCSKGSFLLFFLLYSLEFTEIGFIQKKKACNREKEMSDRFFPNEMPNFVVESTVSGATSIDSLTNLLSLPYKTLSDHLKTAALALKETMVRETWGLSGKRVHDYTAYTGALGTAYLVFKAYQVTKNQNDLKLCSDIVKACDYASKDSGRVTFMCGRAGVYALGAVVAKHSGDTALQDRYLAKFKEIRFPSDLPNELLYGRAGFLWACSFLNKHIGKDTISTAYTRSVVDEIIKSGKRLAGKGRCPLMYEWHGKKYWGAAHGLAGIMHVLMDMELKPDEVEDVKVTLRYMIKNRFPSGNYPSSEGSESDRLVHWCHGAPGVTLTLVKAAEVLGDGDFLQAALDAGEVVWKRGLLKRVGICHGISGNAYVFLSLYRLTGNAEYLYRAKAFASFLSDRAEKLISEGKMHGGDRPYSLFEGIGGMGYLFLDMVEPSQARFPAYEI</sequence>
<dbReference type="GO" id="GO:0005975">
    <property type="term" value="P:carbohydrate metabolic process"/>
    <property type="evidence" value="ECO:0007669"/>
    <property type="project" value="InterPro"/>
</dbReference>
<proteinExistence type="inferred from homology"/>
<evidence type="ECO:0000256" key="1">
    <source>
        <dbReference type="ARBA" id="ARBA00007179"/>
    </source>
</evidence>
<dbReference type="PANTHER" id="PTHR12736">
    <property type="entry name" value="LANC-LIKE PROTEIN"/>
    <property type="match status" value="1"/>
</dbReference>
<keyword evidence="7" id="KW-1185">Reference proteome</keyword>